<keyword evidence="2" id="KW-1185">Reference proteome</keyword>
<accession>A0AAV4VLQ9</accession>
<gene>
    <name evidence="1" type="ORF">CDAR_425531</name>
</gene>
<dbReference type="EMBL" id="BPLQ01013244">
    <property type="protein sequence ID" value="GIY70884.1"/>
    <property type="molecule type" value="Genomic_DNA"/>
</dbReference>
<protein>
    <submittedName>
        <fullName evidence="1">Uncharacterized protein</fullName>
    </submittedName>
</protein>
<proteinExistence type="predicted"/>
<organism evidence="1 2">
    <name type="scientific">Caerostris darwini</name>
    <dbReference type="NCBI Taxonomy" id="1538125"/>
    <lineage>
        <taxon>Eukaryota</taxon>
        <taxon>Metazoa</taxon>
        <taxon>Ecdysozoa</taxon>
        <taxon>Arthropoda</taxon>
        <taxon>Chelicerata</taxon>
        <taxon>Arachnida</taxon>
        <taxon>Araneae</taxon>
        <taxon>Araneomorphae</taxon>
        <taxon>Entelegynae</taxon>
        <taxon>Araneoidea</taxon>
        <taxon>Araneidae</taxon>
        <taxon>Caerostris</taxon>
    </lineage>
</organism>
<name>A0AAV4VLQ9_9ARAC</name>
<evidence type="ECO:0000313" key="2">
    <source>
        <dbReference type="Proteomes" id="UP001054837"/>
    </source>
</evidence>
<dbReference type="AlphaFoldDB" id="A0AAV4VLQ9"/>
<dbReference type="Proteomes" id="UP001054837">
    <property type="component" value="Unassembled WGS sequence"/>
</dbReference>
<sequence length="135" mass="15847">MDHFKGISGRKTRMVKKKAIMCWGKFSLEEHGGKILVLEHRCHYCKTSSSSQDLWTTSRRISGRKRRMVKKSNNMLGRGTSKCLICKRKRKKKRKKLEENRVRNVKRMEKKAFGVPSLLGFFPAWIVCKRKKPPP</sequence>
<evidence type="ECO:0000313" key="1">
    <source>
        <dbReference type="EMBL" id="GIY70884.1"/>
    </source>
</evidence>
<reference evidence="1 2" key="1">
    <citation type="submission" date="2021-06" db="EMBL/GenBank/DDBJ databases">
        <title>Caerostris darwini draft genome.</title>
        <authorList>
            <person name="Kono N."/>
            <person name="Arakawa K."/>
        </authorList>
    </citation>
    <scope>NUCLEOTIDE SEQUENCE [LARGE SCALE GENOMIC DNA]</scope>
</reference>
<comment type="caution">
    <text evidence="1">The sequence shown here is derived from an EMBL/GenBank/DDBJ whole genome shotgun (WGS) entry which is preliminary data.</text>
</comment>